<dbReference type="InterPro" id="IPR000407">
    <property type="entry name" value="GDA1_CD39_NTPase"/>
</dbReference>
<evidence type="ECO:0000256" key="4">
    <source>
        <dbReference type="PIRSR" id="PIRSR600407-2"/>
    </source>
</evidence>
<dbReference type="Proteomes" id="UP000681720">
    <property type="component" value="Unassembled WGS sequence"/>
</dbReference>
<feature type="non-terminal residue" evidence="5">
    <location>
        <position position="54"/>
    </location>
</feature>
<feature type="binding site" evidence="4">
    <location>
        <begin position="46"/>
        <end position="50"/>
    </location>
    <ligand>
        <name>ATP</name>
        <dbReference type="ChEBI" id="CHEBI:30616"/>
    </ligand>
</feature>
<dbReference type="GO" id="GO:0005524">
    <property type="term" value="F:ATP binding"/>
    <property type="evidence" value="ECO:0007669"/>
    <property type="project" value="UniProtKB-KW"/>
</dbReference>
<accession>A0A8S2RG16</accession>
<dbReference type="Proteomes" id="UP000676336">
    <property type="component" value="Unassembled WGS sequence"/>
</dbReference>
<dbReference type="Pfam" id="PF01150">
    <property type="entry name" value="GDA1_CD39"/>
    <property type="match status" value="1"/>
</dbReference>
<dbReference type="EMBL" id="CAJOBI010011233">
    <property type="protein sequence ID" value="CAF4158353.1"/>
    <property type="molecule type" value="Genomic_DNA"/>
</dbReference>
<organism evidence="5 7">
    <name type="scientific">Rotaria magnacalcarata</name>
    <dbReference type="NCBI Taxonomy" id="392030"/>
    <lineage>
        <taxon>Eukaryota</taxon>
        <taxon>Metazoa</taxon>
        <taxon>Spiralia</taxon>
        <taxon>Gnathifera</taxon>
        <taxon>Rotifera</taxon>
        <taxon>Eurotatoria</taxon>
        <taxon>Bdelloidea</taxon>
        <taxon>Philodinida</taxon>
        <taxon>Philodinidae</taxon>
        <taxon>Rotaria</taxon>
    </lineage>
</organism>
<feature type="active site" description="Proton acceptor" evidence="3">
    <location>
        <position position="3"/>
    </location>
</feature>
<evidence type="ECO:0000313" key="6">
    <source>
        <dbReference type="EMBL" id="CAF4175062.1"/>
    </source>
</evidence>
<evidence type="ECO:0000256" key="1">
    <source>
        <dbReference type="ARBA" id="ARBA00009283"/>
    </source>
</evidence>
<protein>
    <submittedName>
        <fullName evidence="5">Uncharacterized protein</fullName>
    </submittedName>
</protein>
<reference evidence="5" key="1">
    <citation type="submission" date="2021-02" db="EMBL/GenBank/DDBJ databases">
        <authorList>
            <person name="Nowell W R."/>
        </authorList>
    </citation>
    <scope>NUCLEOTIDE SEQUENCE</scope>
</reference>
<dbReference type="GO" id="GO:0016787">
    <property type="term" value="F:hydrolase activity"/>
    <property type="evidence" value="ECO:0007669"/>
    <property type="project" value="UniProtKB-KW"/>
</dbReference>
<dbReference type="EMBL" id="CAJOBJ010014218">
    <property type="protein sequence ID" value="CAF4175062.1"/>
    <property type="molecule type" value="Genomic_DNA"/>
</dbReference>
<keyword evidence="2" id="KW-0378">Hydrolase</keyword>
<gene>
    <name evidence="6" type="ORF">GIL414_LOCUS20533</name>
    <name evidence="5" type="ORF">SMN809_LOCUS20074</name>
</gene>
<keyword evidence="4" id="KW-0067">ATP-binding</keyword>
<sequence>MEEAIDGWITTNILLEKFTKLHAKNKRKRSPNEFDPNMVGVLDLGGASTQVTFT</sequence>
<dbReference type="Gene3D" id="3.30.420.540">
    <property type="match status" value="1"/>
</dbReference>
<comment type="similarity">
    <text evidence="1">Belongs to the GDA1/CD39 NTPase family.</text>
</comment>
<comment type="caution">
    <text evidence="5">The sequence shown here is derived from an EMBL/GenBank/DDBJ whole genome shotgun (WGS) entry which is preliminary data.</text>
</comment>
<evidence type="ECO:0000256" key="2">
    <source>
        <dbReference type="ARBA" id="ARBA00022801"/>
    </source>
</evidence>
<name>A0A8S2RG16_9BILA</name>
<keyword evidence="4" id="KW-0547">Nucleotide-binding</keyword>
<evidence type="ECO:0000256" key="3">
    <source>
        <dbReference type="PIRSR" id="PIRSR600407-1"/>
    </source>
</evidence>
<evidence type="ECO:0000313" key="5">
    <source>
        <dbReference type="EMBL" id="CAF4158353.1"/>
    </source>
</evidence>
<dbReference type="AlphaFoldDB" id="A0A8S2RG16"/>
<evidence type="ECO:0000313" key="7">
    <source>
        <dbReference type="Proteomes" id="UP000676336"/>
    </source>
</evidence>
<proteinExistence type="inferred from homology"/>